<accession>A0ABV9CYU3</accession>
<evidence type="ECO:0000313" key="2">
    <source>
        <dbReference type="Proteomes" id="UP001596030"/>
    </source>
</evidence>
<keyword evidence="2" id="KW-1185">Reference proteome</keyword>
<dbReference type="Proteomes" id="UP001596030">
    <property type="component" value="Unassembled WGS sequence"/>
</dbReference>
<evidence type="ECO:0000313" key="1">
    <source>
        <dbReference type="EMBL" id="MFC4538355.1"/>
    </source>
</evidence>
<comment type="caution">
    <text evidence="1">The sequence shown here is derived from an EMBL/GenBank/DDBJ whole genome shotgun (WGS) entry which is preliminary data.</text>
</comment>
<protein>
    <submittedName>
        <fullName evidence="1">Uncharacterized protein</fullName>
    </submittedName>
</protein>
<name>A0ABV9CYU3_9GAMM</name>
<gene>
    <name evidence="1" type="ORF">ACFO0U_06150</name>
</gene>
<proteinExistence type="predicted"/>
<organism evidence="1 2">
    <name type="scientific">Chromohalobacter sarecensis</name>
    <dbReference type="NCBI Taxonomy" id="245294"/>
    <lineage>
        <taxon>Bacteria</taxon>
        <taxon>Pseudomonadati</taxon>
        <taxon>Pseudomonadota</taxon>
        <taxon>Gammaproteobacteria</taxon>
        <taxon>Oceanospirillales</taxon>
        <taxon>Halomonadaceae</taxon>
        <taxon>Chromohalobacter</taxon>
    </lineage>
</organism>
<sequence>MSDSPLPLAAAVRETLEAVPRERLPMTYQDVADALCLQPPRTIQRVAQALEVLMREDAAQGRPFIAALVVSRRAPHMPARGFFELAVELGRFPADASLHAQAWWEEYQRVLATFD</sequence>
<dbReference type="EMBL" id="JBHSEU010000010">
    <property type="protein sequence ID" value="MFC4538355.1"/>
    <property type="molecule type" value="Genomic_DNA"/>
</dbReference>
<dbReference type="RefSeq" id="WP_246967839.1">
    <property type="nucleotide sequence ID" value="NZ_JAKGAN010000001.1"/>
</dbReference>
<reference evidence="2" key="1">
    <citation type="journal article" date="2019" name="Int. J. Syst. Evol. Microbiol.">
        <title>The Global Catalogue of Microorganisms (GCM) 10K type strain sequencing project: providing services to taxonomists for standard genome sequencing and annotation.</title>
        <authorList>
            <consortium name="The Broad Institute Genomics Platform"/>
            <consortium name="The Broad Institute Genome Sequencing Center for Infectious Disease"/>
            <person name="Wu L."/>
            <person name="Ma J."/>
        </authorList>
    </citation>
    <scope>NUCLEOTIDE SEQUENCE [LARGE SCALE GENOMIC DNA]</scope>
    <source>
        <strain evidence="2">CGMCC 1.12121</strain>
    </source>
</reference>